<dbReference type="PROSITE" id="PS50835">
    <property type="entry name" value="IG_LIKE"/>
    <property type="match status" value="4"/>
</dbReference>
<feature type="domain" description="Ig-like" evidence="5">
    <location>
        <begin position="180"/>
        <end position="272"/>
    </location>
</feature>
<dbReference type="Pfam" id="PF13927">
    <property type="entry name" value="Ig_3"/>
    <property type="match status" value="2"/>
</dbReference>
<feature type="transmembrane region" description="Helical" evidence="4">
    <location>
        <begin position="480"/>
        <end position="506"/>
    </location>
</feature>
<gene>
    <name evidence="7" type="ORF">NEZAVI_LOCUS3599</name>
</gene>
<dbReference type="PANTHER" id="PTHR23278">
    <property type="entry name" value="SIDESTEP PROTEIN"/>
    <property type="match status" value="1"/>
</dbReference>
<dbReference type="InterPro" id="IPR007110">
    <property type="entry name" value="Ig-like_dom"/>
</dbReference>
<comment type="subcellular location">
    <subcellularLocation>
        <location evidence="1">Membrane</location>
        <topology evidence="1">Single-pass membrane protein</topology>
    </subcellularLocation>
</comment>
<dbReference type="PROSITE" id="PS50853">
    <property type="entry name" value="FN3"/>
    <property type="match status" value="1"/>
</dbReference>
<keyword evidence="4" id="KW-1133">Transmembrane helix</keyword>
<dbReference type="CDD" id="cd00063">
    <property type="entry name" value="FN3"/>
    <property type="match status" value="1"/>
</dbReference>
<evidence type="ECO:0000256" key="1">
    <source>
        <dbReference type="ARBA" id="ARBA00004167"/>
    </source>
</evidence>
<dbReference type="InterPro" id="IPR013783">
    <property type="entry name" value="Ig-like_fold"/>
</dbReference>
<feature type="domain" description="Ig-like" evidence="5">
    <location>
        <begin position="1"/>
        <end position="74"/>
    </location>
</feature>
<name>A0A9P0E8L1_NEZVI</name>
<dbReference type="SMART" id="SM00409">
    <property type="entry name" value="IG"/>
    <property type="match status" value="3"/>
</dbReference>
<feature type="domain" description="Ig-like" evidence="5">
    <location>
        <begin position="277"/>
        <end position="369"/>
    </location>
</feature>
<dbReference type="InterPro" id="IPR003599">
    <property type="entry name" value="Ig_sub"/>
</dbReference>
<evidence type="ECO:0000313" key="7">
    <source>
        <dbReference type="EMBL" id="CAH1392840.1"/>
    </source>
</evidence>
<dbReference type="Pfam" id="PF08205">
    <property type="entry name" value="C2-set_2"/>
    <property type="match status" value="2"/>
</dbReference>
<dbReference type="InterPro" id="IPR013162">
    <property type="entry name" value="CD80_C2-set"/>
</dbReference>
<dbReference type="OrthoDB" id="5843397at2759"/>
<feature type="domain" description="Ig-like" evidence="5">
    <location>
        <begin position="81"/>
        <end position="173"/>
    </location>
</feature>
<evidence type="ECO:0000256" key="2">
    <source>
        <dbReference type="ARBA" id="ARBA00023136"/>
    </source>
</evidence>
<evidence type="ECO:0000259" key="6">
    <source>
        <dbReference type="PROSITE" id="PS50853"/>
    </source>
</evidence>
<keyword evidence="2 4" id="KW-0472">Membrane</keyword>
<dbReference type="PANTHER" id="PTHR23278:SF19">
    <property type="entry name" value="OBSCURIN"/>
    <property type="match status" value="1"/>
</dbReference>
<feature type="domain" description="Fibronectin type-III" evidence="6">
    <location>
        <begin position="379"/>
        <end position="469"/>
    </location>
</feature>
<dbReference type="InterPro" id="IPR036179">
    <property type="entry name" value="Ig-like_dom_sf"/>
</dbReference>
<dbReference type="SUPFAM" id="SSF48726">
    <property type="entry name" value="Immunoglobulin"/>
    <property type="match status" value="4"/>
</dbReference>
<dbReference type="EMBL" id="OV725078">
    <property type="protein sequence ID" value="CAH1392840.1"/>
    <property type="molecule type" value="Genomic_DNA"/>
</dbReference>
<keyword evidence="4" id="KW-0812">Transmembrane</keyword>
<dbReference type="CDD" id="cd00096">
    <property type="entry name" value="Ig"/>
    <property type="match status" value="1"/>
</dbReference>
<dbReference type="InterPro" id="IPR003961">
    <property type="entry name" value="FN3_dom"/>
</dbReference>
<evidence type="ECO:0000256" key="4">
    <source>
        <dbReference type="SAM" id="Phobius"/>
    </source>
</evidence>
<dbReference type="SMART" id="SM00408">
    <property type="entry name" value="IGc2"/>
    <property type="match status" value="2"/>
</dbReference>
<organism evidence="7 8">
    <name type="scientific">Nezara viridula</name>
    <name type="common">Southern green stink bug</name>
    <name type="synonym">Cimex viridulus</name>
    <dbReference type="NCBI Taxonomy" id="85310"/>
    <lineage>
        <taxon>Eukaryota</taxon>
        <taxon>Metazoa</taxon>
        <taxon>Ecdysozoa</taxon>
        <taxon>Arthropoda</taxon>
        <taxon>Hexapoda</taxon>
        <taxon>Insecta</taxon>
        <taxon>Pterygota</taxon>
        <taxon>Neoptera</taxon>
        <taxon>Paraneoptera</taxon>
        <taxon>Hemiptera</taxon>
        <taxon>Heteroptera</taxon>
        <taxon>Panheteroptera</taxon>
        <taxon>Pentatomomorpha</taxon>
        <taxon>Pentatomoidea</taxon>
        <taxon>Pentatomidae</taxon>
        <taxon>Pentatominae</taxon>
        <taxon>Nezara</taxon>
    </lineage>
</organism>
<keyword evidence="3" id="KW-1015">Disulfide bond</keyword>
<evidence type="ECO:0000256" key="3">
    <source>
        <dbReference type="ARBA" id="ARBA00023157"/>
    </source>
</evidence>
<accession>A0A9P0E8L1</accession>
<dbReference type="GO" id="GO:0016020">
    <property type="term" value="C:membrane"/>
    <property type="evidence" value="ECO:0007669"/>
    <property type="project" value="UniProtKB-SubCell"/>
</dbReference>
<dbReference type="AlphaFoldDB" id="A0A9P0E8L1"/>
<evidence type="ECO:0000313" key="8">
    <source>
        <dbReference type="Proteomes" id="UP001152798"/>
    </source>
</evidence>
<dbReference type="InterPro" id="IPR003598">
    <property type="entry name" value="Ig_sub2"/>
</dbReference>
<dbReference type="InterPro" id="IPR036116">
    <property type="entry name" value="FN3_sf"/>
</dbReference>
<dbReference type="Proteomes" id="UP001152798">
    <property type="component" value="Chromosome 2"/>
</dbReference>
<sequence>MKLTCVVSGGRPEPWVRWWRDETLVDSSDTIAGYPNVKKNQLVISRLSREHLNSVFTCQASNNNISQPVSTSLTVEIHFKPMNVSIITEMQPMSANRKYKIVCVSIGSRPPAKISWWRDNELLTSVSEKISDDENVTTSTLAFTPSNDDNGGRLTCRADNPRVNGAAQEVTWKLDVHYMPHVRLELGSKMNPEDIEEGDDVYFECKVKANPGAYKVLWKHNNQIIQQSIKGGVILSHKALALQSVRRTQAGNYTCVASNVEGDGDSNTVQLKVMYKPICRSDQKHVFGVARNEDARIMCEVDAFPAPDSFRWSFNNSAEAIEITPSKYHNSLHLSLSTLSYTPQTEMDYGTVMCWASNTAGQQREPCVFHIIAAGRPDPPYNCTLINQTLHSLDLECLDGFDGGQVQNFQLEVYNFETNYLLVNTTSKQPVFKVEGLNPGVNVKINIYAFNSKGKSDIVSLDGFTLKIAEKQTGTPVPFYVTPVVVVLVVATVMLMTCIVVIFGVLKARNRAHVTTESTGNRLNEKTKVPLRIDAREIYDMDDNNPDLIPSNKADSDYQLVANSSLHSGNLKMAQERGSSQSQVLHESVKDSNLLNVDIYENYKNVHHNKEQGEDNYFEEQCMRRLNSGDVAASSILKREIASNVFSENDLNRCNLSPSGLPTHREVITVRTPLMANQQESCV</sequence>
<dbReference type="SUPFAM" id="SSF49265">
    <property type="entry name" value="Fibronectin type III"/>
    <property type="match status" value="1"/>
</dbReference>
<proteinExistence type="predicted"/>
<reference evidence="7" key="1">
    <citation type="submission" date="2022-01" db="EMBL/GenBank/DDBJ databases">
        <authorList>
            <person name="King R."/>
        </authorList>
    </citation>
    <scope>NUCLEOTIDE SEQUENCE</scope>
</reference>
<evidence type="ECO:0000259" key="5">
    <source>
        <dbReference type="PROSITE" id="PS50835"/>
    </source>
</evidence>
<dbReference type="Gene3D" id="2.60.40.10">
    <property type="entry name" value="Immunoglobulins"/>
    <property type="match status" value="5"/>
</dbReference>
<protein>
    <submittedName>
        <fullName evidence="7">Uncharacterized protein</fullName>
    </submittedName>
</protein>
<keyword evidence="8" id="KW-1185">Reference proteome</keyword>